<feature type="compositionally biased region" description="Basic and acidic residues" evidence="10">
    <location>
        <begin position="77"/>
        <end position="87"/>
    </location>
</feature>
<dbReference type="PROSITE" id="PS50963">
    <property type="entry name" value="LINK_2"/>
    <property type="match status" value="2"/>
</dbReference>
<dbReference type="Pfam" id="PF00193">
    <property type="entry name" value="Xlink"/>
    <property type="match status" value="2"/>
</dbReference>
<evidence type="ECO:0000313" key="14">
    <source>
        <dbReference type="Proteomes" id="UP000824540"/>
    </source>
</evidence>
<dbReference type="Proteomes" id="UP000824540">
    <property type="component" value="Unassembled WGS sequence"/>
</dbReference>
<dbReference type="OrthoDB" id="5359219at2759"/>
<dbReference type="InterPro" id="IPR050691">
    <property type="entry name" value="Hyaluronan_bind_Proteoglycan"/>
</dbReference>
<feature type="domain" description="Ig-like" evidence="11">
    <location>
        <begin position="247"/>
        <end position="351"/>
    </location>
</feature>
<dbReference type="SMART" id="SM00409">
    <property type="entry name" value="IG"/>
    <property type="match status" value="1"/>
</dbReference>
<dbReference type="InterPro" id="IPR036179">
    <property type="entry name" value="Ig-like_dom_sf"/>
</dbReference>
<comment type="caution">
    <text evidence="13">The sequence shown here is derived from an EMBL/GenBank/DDBJ whole genome shotgun (WGS) entry which is preliminary data.</text>
</comment>
<evidence type="ECO:0000259" key="11">
    <source>
        <dbReference type="PROSITE" id="PS50835"/>
    </source>
</evidence>
<evidence type="ECO:0000256" key="8">
    <source>
        <dbReference type="ARBA" id="ARBA00038272"/>
    </source>
</evidence>
<feature type="disulfide bond" evidence="9">
    <location>
        <begin position="500"/>
        <end position="521"/>
    </location>
</feature>
<dbReference type="GO" id="GO:0010001">
    <property type="term" value="P:glial cell differentiation"/>
    <property type="evidence" value="ECO:0007669"/>
    <property type="project" value="TreeGrafter"/>
</dbReference>
<dbReference type="PROSITE" id="PS01241">
    <property type="entry name" value="LINK_1"/>
    <property type="match status" value="2"/>
</dbReference>
<feature type="domain" description="Link" evidence="12">
    <location>
        <begin position="453"/>
        <end position="548"/>
    </location>
</feature>
<keyword evidence="6" id="KW-0373">Hyaluronic acid</keyword>
<name>A0A8T2NWD8_9TELE</name>
<feature type="compositionally biased region" description="Basic and acidic residues" evidence="10">
    <location>
        <begin position="53"/>
        <end position="62"/>
    </location>
</feature>
<dbReference type="GO" id="GO:0072534">
    <property type="term" value="C:perineuronal net"/>
    <property type="evidence" value="ECO:0007669"/>
    <property type="project" value="TreeGrafter"/>
</dbReference>
<feature type="disulfide bond" evidence="9">
    <location>
        <begin position="403"/>
        <end position="424"/>
    </location>
</feature>
<organism evidence="13 14">
    <name type="scientific">Albula glossodonta</name>
    <name type="common">roundjaw bonefish</name>
    <dbReference type="NCBI Taxonomy" id="121402"/>
    <lineage>
        <taxon>Eukaryota</taxon>
        <taxon>Metazoa</taxon>
        <taxon>Chordata</taxon>
        <taxon>Craniata</taxon>
        <taxon>Vertebrata</taxon>
        <taxon>Euteleostomi</taxon>
        <taxon>Actinopterygii</taxon>
        <taxon>Neopterygii</taxon>
        <taxon>Teleostei</taxon>
        <taxon>Albuliformes</taxon>
        <taxon>Albulidae</taxon>
        <taxon>Albula</taxon>
    </lineage>
</organism>
<dbReference type="InterPro" id="IPR007110">
    <property type="entry name" value="Ig-like_dom"/>
</dbReference>
<dbReference type="SUPFAM" id="SSF48726">
    <property type="entry name" value="Immunoglobulin"/>
    <property type="match status" value="1"/>
</dbReference>
<comment type="caution">
    <text evidence="9">Lacks conserved residue(s) required for the propagation of feature annotation.</text>
</comment>
<feature type="domain" description="Link" evidence="12">
    <location>
        <begin position="357"/>
        <end position="452"/>
    </location>
</feature>
<dbReference type="GO" id="GO:0005615">
    <property type="term" value="C:extracellular space"/>
    <property type="evidence" value="ECO:0007669"/>
    <property type="project" value="TreeGrafter"/>
</dbReference>
<dbReference type="Gene3D" id="2.60.40.10">
    <property type="entry name" value="Immunoglobulins"/>
    <property type="match status" value="1"/>
</dbReference>
<dbReference type="PRINTS" id="PR01265">
    <property type="entry name" value="LINKMODULE"/>
</dbReference>
<evidence type="ECO:0000256" key="2">
    <source>
        <dbReference type="ARBA" id="ARBA00022525"/>
    </source>
</evidence>
<dbReference type="FunFam" id="3.10.100.10:FF:000002">
    <property type="entry name" value="Hyaluronan proteoglycan link protein 1"/>
    <property type="match status" value="1"/>
</dbReference>
<dbReference type="AlphaFoldDB" id="A0A8T2NWD8"/>
<evidence type="ECO:0000313" key="13">
    <source>
        <dbReference type="EMBL" id="KAG9345293.1"/>
    </source>
</evidence>
<dbReference type="SUPFAM" id="SSF56436">
    <property type="entry name" value="C-type lectin-like"/>
    <property type="match status" value="2"/>
</dbReference>
<evidence type="ECO:0000256" key="6">
    <source>
        <dbReference type="ARBA" id="ARBA00023290"/>
    </source>
</evidence>
<dbReference type="SMART" id="SM00445">
    <property type="entry name" value="LINK"/>
    <property type="match status" value="2"/>
</dbReference>
<comment type="similarity">
    <text evidence="8">Belongs to the HAPLN family.</text>
</comment>
<dbReference type="FunFam" id="3.10.100.10:FF:000001">
    <property type="entry name" value="Hyaluronan proteoglycan link protein 1"/>
    <property type="match status" value="1"/>
</dbReference>
<keyword evidence="5 9" id="KW-1015">Disulfide bond</keyword>
<reference evidence="13" key="1">
    <citation type="thesis" date="2021" institute="BYU ScholarsArchive" country="Provo, UT, USA">
        <title>Applications of and Algorithms for Genome Assembly and Genomic Analyses with an Emphasis on Marine Teleosts.</title>
        <authorList>
            <person name="Pickett B.D."/>
        </authorList>
    </citation>
    <scope>NUCLEOTIDE SEQUENCE</scope>
    <source>
        <strain evidence="13">HI-2016</strain>
    </source>
</reference>
<feature type="region of interest" description="Disordered" evidence="10">
    <location>
        <begin position="53"/>
        <end position="90"/>
    </location>
</feature>
<dbReference type="GO" id="GO:0007417">
    <property type="term" value="P:central nervous system development"/>
    <property type="evidence" value="ECO:0007669"/>
    <property type="project" value="TreeGrafter"/>
</dbReference>
<dbReference type="InterPro" id="IPR016186">
    <property type="entry name" value="C-type_lectin-like/link_sf"/>
</dbReference>
<dbReference type="PANTHER" id="PTHR22804">
    <property type="entry name" value="AGGRECAN/VERSICAN PROTEOGLYCAN"/>
    <property type="match status" value="1"/>
</dbReference>
<dbReference type="InterPro" id="IPR013106">
    <property type="entry name" value="Ig_V-set"/>
</dbReference>
<dbReference type="GO" id="GO:0045202">
    <property type="term" value="C:synapse"/>
    <property type="evidence" value="ECO:0007669"/>
    <property type="project" value="TreeGrafter"/>
</dbReference>
<keyword evidence="2" id="KW-0964">Secreted</keyword>
<dbReference type="GO" id="GO:0005540">
    <property type="term" value="F:hyaluronic acid binding"/>
    <property type="evidence" value="ECO:0007669"/>
    <property type="project" value="UniProtKB-KW"/>
</dbReference>
<keyword evidence="3" id="KW-0272">Extracellular matrix</keyword>
<dbReference type="GO" id="GO:0007155">
    <property type="term" value="P:cell adhesion"/>
    <property type="evidence" value="ECO:0007669"/>
    <property type="project" value="InterPro"/>
</dbReference>
<keyword evidence="14" id="KW-1185">Reference proteome</keyword>
<dbReference type="InterPro" id="IPR000538">
    <property type="entry name" value="Link_dom"/>
</dbReference>
<evidence type="ECO:0000256" key="10">
    <source>
        <dbReference type="SAM" id="MobiDB-lite"/>
    </source>
</evidence>
<dbReference type="PANTHER" id="PTHR22804:SF8">
    <property type="entry name" value="HYALURONAN AND PROTEOGLYCAN LINK PROTEIN 2"/>
    <property type="match status" value="1"/>
</dbReference>
<dbReference type="EMBL" id="JAFBMS010000018">
    <property type="protein sequence ID" value="KAG9345293.1"/>
    <property type="molecule type" value="Genomic_DNA"/>
</dbReference>
<evidence type="ECO:0008006" key="15">
    <source>
        <dbReference type="Google" id="ProtNLM"/>
    </source>
</evidence>
<dbReference type="SMART" id="SM00406">
    <property type="entry name" value="IGv"/>
    <property type="match status" value="1"/>
</dbReference>
<gene>
    <name evidence="13" type="ORF">JZ751_009839</name>
</gene>
<evidence type="ECO:0000256" key="1">
    <source>
        <dbReference type="ARBA" id="ARBA00004498"/>
    </source>
</evidence>
<dbReference type="Gene3D" id="3.10.100.10">
    <property type="entry name" value="Mannose-Binding Protein A, subunit A"/>
    <property type="match status" value="2"/>
</dbReference>
<evidence type="ECO:0000256" key="4">
    <source>
        <dbReference type="ARBA" id="ARBA00022737"/>
    </source>
</evidence>
<evidence type="ECO:0000256" key="3">
    <source>
        <dbReference type="ARBA" id="ARBA00022530"/>
    </source>
</evidence>
<sequence>MSSIYTLHSHHVQFALMADQSGEAISGQRAGSQGVVGVHGCAVLVIPVRSDSRVEAGPKHPELGAVEHPGHCQPKVGPERSHAHPDDREEDELIDSEKCHFEYGHQHDEENQGRPPFSLGCANWTMTLCRQAFLSLFPYRAHRLCPAVQRSTCAPAGKPAVKSLSAGKLQSGMAQSAGCLESLSFQLRHSGVEHVAPHKDNLAITQRCWGMRGPHSGEGGGVTRGTRLETGPATGAVHKKLQYLLEPPVYAEVTARRGENVTLPCVLQTKPPRYKVKWTKLEPLHRGVENIVLITNGQAHKGYGLLGPRVSLRRAHPLDASLRISNLELEDDSKYRCELINGIVDESVTLTLRIEGIVFPYQSPNGRYKLNYQEAKEACQAQDATLATYKQLYRAWTEGLDWCNAGWLIDGTVHYPILHPRAHCGGETLLPGIRSYGPKDKTQDYFDAFCFTSITAGYVFFIGGHLNFTEALRVCREKGAELARVGQLYSAWRFRGLDRCDGGWLYDGSVRFPITTPRERCGGLSEPGVRNFGFPEKTQGLYGAYCYR</sequence>
<dbReference type="GO" id="GO:0001501">
    <property type="term" value="P:skeletal system development"/>
    <property type="evidence" value="ECO:0007669"/>
    <property type="project" value="TreeGrafter"/>
</dbReference>
<dbReference type="InterPro" id="IPR016187">
    <property type="entry name" value="CTDL_fold"/>
</dbReference>
<dbReference type="GO" id="GO:0002052">
    <property type="term" value="P:positive regulation of neuroblast proliferation"/>
    <property type="evidence" value="ECO:0007669"/>
    <property type="project" value="TreeGrafter"/>
</dbReference>
<proteinExistence type="inferred from homology"/>
<evidence type="ECO:0000259" key="12">
    <source>
        <dbReference type="PROSITE" id="PS50963"/>
    </source>
</evidence>
<evidence type="ECO:0000256" key="7">
    <source>
        <dbReference type="ARBA" id="ARBA00023319"/>
    </source>
</evidence>
<protein>
    <recommendedName>
        <fullName evidence="15">Hyaluronan and proteoglycan link protein 2</fullName>
    </recommendedName>
</protein>
<dbReference type="InterPro" id="IPR003599">
    <property type="entry name" value="Ig_sub"/>
</dbReference>
<accession>A0A8T2NWD8</accession>
<comment type="subcellular location">
    <subcellularLocation>
        <location evidence="1">Secreted</location>
        <location evidence="1">Extracellular space</location>
        <location evidence="1">Extracellular matrix</location>
    </subcellularLocation>
</comment>
<keyword evidence="4" id="KW-0677">Repeat</keyword>
<dbReference type="PROSITE" id="PS50835">
    <property type="entry name" value="IG_LIKE"/>
    <property type="match status" value="1"/>
</dbReference>
<dbReference type="CDD" id="cd03519">
    <property type="entry name" value="Link_domain_HAPLN_module_2"/>
    <property type="match status" value="1"/>
</dbReference>
<evidence type="ECO:0000256" key="9">
    <source>
        <dbReference type="PROSITE-ProRule" id="PRU00323"/>
    </source>
</evidence>
<dbReference type="InterPro" id="IPR013783">
    <property type="entry name" value="Ig-like_fold"/>
</dbReference>
<evidence type="ECO:0000256" key="5">
    <source>
        <dbReference type="ARBA" id="ARBA00023157"/>
    </source>
</evidence>
<dbReference type="Pfam" id="PF07686">
    <property type="entry name" value="V-set"/>
    <property type="match status" value="1"/>
</dbReference>
<keyword evidence="7" id="KW-0393">Immunoglobulin domain</keyword>